<comment type="caution">
    <text evidence="1">The sequence shown here is derived from an EMBL/GenBank/DDBJ whole genome shotgun (WGS) entry which is preliminary data.</text>
</comment>
<reference evidence="1" key="1">
    <citation type="submission" date="2023-09" db="EMBL/GenBank/DDBJ databases">
        <title>Vallitalea sediminicola and Vallitalea maricola sp. nov., anaerobic bacteria isolated from marine sediment.</title>
        <authorList>
            <person name="Hirano S."/>
            <person name="Maeda A."/>
            <person name="Terahara T."/>
            <person name="Mori K."/>
            <person name="Hamada M."/>
            <person name="Matsumoto R."/>
            <person name="Kobayashi T."/>
        </authorList>
    </citation>
    <scope>NUCLEOTIDE SEQUENCE</scope>
    <source>
        <strain evidence="1">AN17-2</strain>
    </source>
</reference>
<sequence>MRCYSCPDSLELLHYHREMVDTLFSKLKDSNVAYTKLEKLPICMCGFRPDNSDSYFFWGPVCYRNMNFHEVNLFNRIIEHKDSVSKIFMCSMRRIFSTVSFFMSVVNDKIITVDQLFELADISVCGKKEDEEHSDKLYERDTNKTKYRLRIEDELQMNHAYSEEQFFWEILRNGDVERMKEYVNFPAPKYPLVIDNDYLKNEEYMAVVGIAVISRIAIEAGVSSSESFLLSDMFLKKISKCRYVSEFMKIRSESLLEFTKLVKNSNEGKTLNIYVEDCKKGIQKNIFNKIRLSDMANDLGMNPAYLSRIFSEHVGMTFSEYIHKQKIKIAEEMLKFSDKTIAEIAEYLNYSSQSHFGYVFKSTTGMTPREYRRKHHPAEF</sequence>
<evidence type="ECO:0000313" key="2">
    <source>
        <dbReference type="Proteomes" id="UP001374599"/>
    </source>
</evidence>
<protein>
    <submittedName>
        <fullName evidence="1">Uncharacterized protein</fullName>
    </submittedName>
</protein>
<keyword evidence="2" id="KW-1185">Reference proteome</keyword>
<evidence type="ECO:0000313" key="1">
    <source>
        <dbReference type="EMBL" id="GMQ61967.1"/>
    </source>
</evidence>
<dbReference type="EMBL" id="BTPU01000018">
    <property type="protein sequence ID" value="GMQ61967.1"/>
    <property type="molecule type" value="Genomic_DNA"/>
</dbReference>
<gene>
    <name evidence="1" type="ORF">AN2V17_11970</name>
</gene>
<name>A0ACB5UGH3_9FIRM</name>
<proteinExistence type="predicted"/>
<accession>A0ACB5UGH3</accession>
<dbReference type="Proteomes" id="UP001374599">
    <property type="component" value="Unassembled WGS sequence"/>
</dbReference>
<organism evidence="1 2">
    <name type="scientific">Vallitalea maricola</name>
    <dbReference type="NCBI Taxonomy" id="3074433"/>
    <lineage>
        <taxon>Bacteria</taxon>
        <taxon>Bacillati</taxon>
        <taxon>Bacillota</taxon>
        <taxon>Clostridia</taxon>
        <taxon>Lachnospirales</taxon>
        <taxon>Vallitaleaceae</taxon>
        <taxon>Vallitalea</taxon>
    </lineage>
</organism>